<dbReference type="RefSeq" id="WP_172188444.1">
    <property type="nucleotide sequence ID" value="NZ_CAWPPK010000262.1"/>
</dbReference>
<accession>A0ABX2D040</accession>
<feature type="region of interest" description="Disordered" evidence="1">
    <location>
        <begin position="62"/>
        <end position="91"/>
    </location>
</feature>
<dbReference type="EMBL" id="SRRZ01000049">
    <property type="protein sequence ID" value="NQE35220.1"/>
    <property type="molecule type" value="Genomic_DNA"/>
</dbReference>
<evidence type="ECO:0000313" key="3">
    <source>
        <dbReference type="Proteomes" id="UP000702425"/>
    </source>
</evidence>
<feature type="compositionally biased region" description="Basic and acidic residues" evidence="1">
    <location>
        <begin position="70"/>
        <end position="84"/>
    </location>
</feature>
<protein>
    <submittedName>
        <fullName evidence="2">Uncharacterized protein</fullName>
    </submittedName>
</protein>
<evidence type="ECO:0000256" key="1">
    <source>
        <dbReference type="SAM" id="MobiDB-lite"/>
    </source>
</evidence>
<evidence type="ECO:0000313" key="2">
    <source>
        <dbReference type="EMBL" id="NQE35220.1"/>
    </source>
</evidence>
<keyword evidence="3" id="KW-1185">Reference proteome</keyword>
<name>A0ABX2D040_9CYAN</name>
<dbReference type="Proteomes" id="UP000702425">
    <property type="component" value="Unassembled WGS sequence"/>
</dbReference>
<gene>
    <name evidence="2" type="ORF">E5S67_02950</name>
</gene>
<organism evidence="2 3">
    <name type="scientific">Microcoleus asticus IPMA8</name>
    <dbReference type="NCBI Taxonomy" id="2563858"/>
    <lineage>
        <taxon>Bacteria</taxon>
        <taxon>Bacillati</taxon>
        <taxon>Cyanobacteriota</taxon>
        <taxon>Cyanophyceae</taxon>
        <taxon>Oscillatoriophycideae</taxon>
        <taxon>Oscillatoriales</taxon>
        <taxon>Microcoleaceae</taxon>
        <taxon>Microcoleus</taxon>
        <taxon>Microcoleus asticus</taxon>
    </lineage>
</organism>
<sequence>MKINPKSLNNLKPGANKKDAVRVTLTLKPETVKLLKMTGNMSQAVDKFIELVKQGCVQHDGMLNPLPPRSEPEKLESQDTHSENEAIAPPCRGKKPPYWTEVLTRREMIDRLFSAYKLDNTPCGAAIKDCYGRLWYKEAIGKHNESLRPLGSRADTVWCR</sequence>
<proteinExistence type="predicted"/>
<comment type="caution">
    <text evidence="2">The sequence shown here is derived from an EMBL/GenBank/DDBJ whole genome shotgun (WGS) entry which is preliminary data.</text>
</comment>
<reference evidence="2 3" key="1">
    <citation type="journal article" date="2020" name="Sci. Rep.">
        <title>A novel cyanobacterial geosmin producer, revising GeoA distribution and dispersion patterns in Bacteria.</title>
        <authorList>
            <person name="Churro C."/>
            <person name="Semedo-Aguiar A.P."/>
            <person name="Silva A.D."/>
            <person name="Pereira-Leal J.B."/>
            <person name="Leite R.B."/>
        </authorList>
    </citation>
    <scope>NUCLEOTIDE SEQUENCE [LARGE SCALE GENOMIC DNA]</scope>
    <source>
        <strain evidence="2 3">IPMA8</strain>
    </source>
</reference>